<name>A0AAV4BGT5_9GAST</name>
<feature type="compositionally biased region" description="Low complexity" evidence="1">
    <location>
        <begin position="77"/>
        <end position="90"/>
    </location>
</feature>
<dbReference type="EMBL" id="BLXT01004926">
    <property type="protein sequence ID" value="GFO18069.1"/>
    <property type="molecule type" value="Genomic_DNA"/>
</dbReference>
<protein>
    <submittedName>
        <fullName evidence="2">Uncharacterized protein</fullName>
    </submittedName>
</protein>
<keyword evidence="3" id="KW-1185">Reference proteome</keyword>
<dbReference type="AlphaFoldDB" id="A0AAV4BGT5"/>
<feature type="region of interest" description="Disordered" evidence="1">
    <location>
        <begin position="67"/>
        <end position="91"/>
    </location>
</feature>
<accession>A0AAV4BGT5</accession>
<reference evidence="2 3" key="1">
    <citation type="journal article" date="2021" name="Elife">
        <title>Chloroplast acquisition without the gene transfer in kleptoplastic sea slugs, Plakobranchus ocellatus.</title>
        <authorList>
            <person name="Maeda T."/>
            <person name="Takahashi S."/>
            <person name="Yoshida T."/>
            <person name="Shimamura S."/>
            <person name="Takaki Y."/>
            <person name="Nagai Y."/>
            <person name="Toyoda A."/>
            <person name="Suzuki Y."/>
            <person name="Arimoto A."/>
            <person name="Ishii H."/>
            <person name="Satoh N."/>
            <person name="Nishiyama T."/>
            <person name="Hasebe M."/>
            <person name="Maruyama T."/>
            <person name="Minagawa J."/>
            <person name="Obokata J."/>
            <person name="Shigenobu S."/>
        </authorList>
    </citation>
    <scope>NUCLEOTIDE SEQUENCE [LARGE SCALE GENOMIC DNA]</scope>
</reference>
<comment type="caution">
    <text evidence="2">The sequence shown here is derived from an EMBL/GenBank/DDBJ whole genome shotgun (WGS) entry which is preliminary data.</text>
</comment>
<proteinExistence type="predicted"/>
<gene>
    <name evidence="2" type="ORF">PoB_004457400</name>
</gene>
<organism evidence="2 3">
    <name type="scientific">Plakobranchus ocellatus</name>
    <dbReference type="NCBI Taxonomy" id="259542"/>
    <lineage>
        <taxon>Eukaryota</taxon>
        <taxon>Metazoa</taxon>
        <taxon>Spiralia</taxon>
        <taxon>Lophotrochozoa</taxon>
        <taxon>Mollusca</taxon>
        <taxon>Gastropoda</taxon>
        <taxon>Heterobranchia</taxon>
        <taxon>Euthyneura</taxon>
        <taxon>Panpulmonata</taxon>
        <taxon>Sacoglossa</taxon>
        <taxon>Placobranchoidea</taxon>
        <taxon>Plakobranchidae</taxon>
        <taxon>Plakobranchus</taxon>
    </lineage>
</organism>
<dbReference type="Proteomes" id="UP000735302">
    <property type="component" value="Unassembled WGS sequence"/>
</dbReference>
<evidence type="ECO:0000313" key="2">
    <source>
        <dbReference type="EMBL" id="GFO18069.1"/>
    </source>
</evidence>
<evidence type="ECO:0000256" key="1">
    <source>
        <dbReference type="SAM" id="MobiDB-lite"/>
    </source>
</evidence>
<sequence length="195" mass="20640">MDLSYSRTLSFLLPLVTKDGCIDCLIDNTREGTHLCPRAGHAPTASWLMARAELFFMRTCIPSLTDKINDDDDDNNSRSSSSSSSSNNNNDKIESIGNECVLSRWSIAHLAVRSGSEITAIPMRAEAAAAAAGGTPSVVADALAKLRPVTATTTCRLEDSLSLSLCLSGSLLTNSLTHAPTQGLTGRQFVGILPA</sequence>
<evidence type="ECO:0000313" key="3">
    <source>
        <dbReference type="Proteomes" id="UP000735302"/>
    </source>
</evidence>